<keyword evidence="6 7" id="KW-0472">Membrane</keyword>
<dbReference type="PANTHER" id="PTHR43394:SF1">
    <property type="entry name" value="ATP-BINDING CASSETTE SUB-FAMILY B MEMBER 10, MITOCHONDRIAL"/>
    <property type="match status" value="1"/>
</dbReference>
<dbReference type="CDD" id="cd03251">
    <property type="entry name" value="ABCC_MsbA"/>
    <property type="match status" value="1"/>
</dbReference>
<comment type="subcellular location">
    <subcellularLocation>
        <location evidence="1">Cell membrane</location>
        <topology evidence="1">Multi-pass membrane protein</topology>
    </subcellularLocation>
</comment>
<keyword evidence="4 10" id="KW-0067">ATP-binding</keyword>
<dbReference type="Proteomes" id="UP000053372">
    <property type="component" value="Unassembled WGS sequence"/>
</dbReference>
<evidence type="ECO:0000256" key="7">
    <source>
        <dbReference type="SAM" id="Phobius"/>
    </source>
</evidence>
<dbReference type="AlphaFoldDB" id="A0A0V8A0A2"/>
<dbReference type="GO" id="GO:0016887">
    <property type="term" value="F:ATP hydrolysis activity"/>
    <property type="evidence" value="ECO:0007669"/>
    <property type="project" value="InterPro"/>
</dbReference>
<dbReference type="SMART" id="SM00382">
    <property type="entry name" value="AAA"/>
    <property type="match status" value="1"/>
</dbReference>
<dbReference type="PROSITE" id="PS50929">
    <property type="entry name" value="ABC_TM1F"/>
    <property type="match status" value="1"/>
</dbReference>
<evidence type="ECO:0000313" key="11">
    <source>
        <dbReference type="Proteomes" id="UP000053372"/>
    </source>
</evidence>
<dbReference type="Pfam" id="PF00005">
    <property type="entry name" value="ABC_tran"/>
    <property type="match status" value="1"/>
</dbReference>
<dbReference type="InterPro" id="IPR036640">
    <property type="entry name" value="ABC1_TM_sf"/>
</dbReference>
<dbReference type="PROSITE" id="PS50893">
    <property type="entry name" value="ABC_TRANSPORTER_2"/>
    <property type="match status" value="1"/>
</dbReference>
<protein>
    <submittedName>
        <fullName evidence="10">ABC transporter ATP-binding protein</fullName>
    </submittedName>
</protein>
<gene>
    <name evidence="10" type="ORF">BC008_06215</name>
</gene>
<name>A0A0V8A0A2_9CYAN</name>
<feature type="transmembrane region" description="Helical" evidence="7">
    <location>
        <begin position="74"/>
        <end position="93"/>
    </location>
</feature>
<dbReference type="FunFam" id="3.40.50.300:FF:000218">
    <property type="entry name" value="Multidrug ABC transporter ATP-binding protein"/>
    <property type="match status" value="1"/>
</dbReference>
<evidence type="ECO:0000256" key="2">
    <source>
        <dbReference type="ARBA" id="ARBA00022692"/>
    </source>
</evidence>
<comment type="caution">
    <text evidence="10">The sequence shown here is derived from an EMBL/GenBank/DDBJ whole genome shotgun (WGS) entry which is preliminary data.</text>
</comment>
<dbReference type="InterPro" id="IPR039421">
    <property type="entry name" value="Type_1_exporter"/>
</dbReference>
<feature type="transmembrane region" description="Helical" evidence="7">
    <location>
        <begin position="12"/>
        <end position="31"/>
    </location>
</feature>
<dbReference type="PANTHER" id="PTHR43394">
    <property type="entry name" value="ATP-DEPENDENT PERMEASE MDL1, MITOCHONDRIAL"/>
    <property type="match status" value="1"/>
</dbReference>
<feature type="transmembrane region" description="Helical" evidence="7">
    <location>
        <begin position="291"/>
        <end position="310"/>
    </location>
</feature>
<dbReference type="Gene3D" id="1.20.1560.10">
    <property type="entry name" value="ABC transporter type 1, transmembrane domain"/>
    <property type="match status" value="1"/>
</dbReference>
<feature type="domain" description="ABC transmembrane type-1" evidence="9">
    <location>
        <begin position="19"/>
        <end position="322"/>
    </location>
</feature>
<dbReference type="OrthoDB" id="501491at2"/>
<feature type="transmembrane region" description="Helical" evidence="7">
    <location>
        <begin position="155"/>
        <end position="174"/>
    </location>
</feature>
<keyword evidence="11" id="KW-1185">Reference proteome</keyword>
<dbReference type="Gene3D" id="3.40.50.300">
    <property type="entry name" value="P-loop containing nucleotide triphosphate hydrolases"/>
    <property type="match status" value="1"/>
</dbReference>
<evidence type="ECO:0000259" key="8">
    <source>
        <dbReference type="PROSITE" id="PS50893"/>
    </source>
</evidence>
<keyword evidence="5 7" id="KW-1133">Transmembrane helix</keyword>
<evidence type="ECO:0000313" key="10">
    <source>
        <dbReference type="EMBL" id="KST70031.1"/>
    </source>
</evidence>
<dbReference type="GO" id="GO:0015421">
    <property type="term" value="F:ABC-type oligopeptide transporter activity"/>
    <property type="evidence" value="ECO:0007669"/>
    <property type="project" value="TreeGrafter"/>
</dbReference>
<keyword evidence="2 7" id="KW-0812">Transmembrane</keyword>
<dbReference type="SUPFAM" id="SSF90123">
    <property type="entry name" value="ABC transporter transmembrane region"/>
    <property type="match status" value="1"/>
</dbReference>
<dbReference type="InterPro" id="IPR003439">
    <property type="entry name" value="ABC_transporter-like_ATP-bd"/>
</dbReference>
<proteinExistence type="predicted"/>
<evidence type="ECO:0000256" key="1">
    <source>
        <dbReference type="ARBA" id="ARBA00004651"/>
    </source>
</evidence>
<reference evidence="10 11" key="1">
    <citation type="journal article" date="2015" name="Genome Announc.">
        <title>Draft Genome of the Euendolithic (true boring) Cyanobacterium Mastigocoleus testarum strain BC008.</title>
        <authorList>
            <person name="Guida B.S."/>
            <person name="Garcia-Pichel F."/>
        </authorList>
    </citation>
    <scope>NUCLEOTIDE SEQUENCE [LARGE SCALE GENOMIC DNA]</scope>
    <source>
        <strain evidence="10 11">BC008</strain>
    </source>
</reference>
<evidence type="ECO:0000259" key="9">
    <source>
        <dbReference type="PROSITE" id="PS50929"/>
    </source>
</evidence>
<dbReference type="InterPro" id="IPR011527">
    <property type="entry name" value="ABC1_TM_dom"/>
</dbReference>
<evidence type="ECO:0000256" key="5">
    <source>
        <dbReference type="ARBA" id="ARBA00022989"/>
    </source>
</evidence>
<keyword evidence="3" id="KW-0547">Nucleotide-binding</keyword>
<dbReference type="SUPFAM" id="SSF52540">
    <property type="entry name" value="P-loop containing nucleoside triphosphate hydrolases"/>
    <property type="match status" value="1"/>
</dbReference>
<evidence type="ECO:0000256" key="6">
    <source>
        <dbReference type="ARBA" id="ARBA00023136"/>
    </source>
</evidence>
<dbReference type="EMBL" id="LMTZ01000007">
    <property type="protein sequence ID" value="KST70031.1"/>
    <property type="molecule type" value="Genomic_DNA"/>
</dbReference>
<dbReference type="InterPro" id="IPR003593">
    <property type="entry name" value="AAA+_ATPase"/>
</dbReference>
<evidence type="ECO:0000256" key="3">
    <source>
        <dbReference type="ARBA" id="ARBA00022741"/>
    </source>
</evidence>
<accession>A0A0V8A0A2</accession>
<dbReference type="RefSeq" id="WP_027845764.1">
    <property type="nucleotide sequence ID" value="NZ_LMTZ01000007.1"/>
</dbReference>
<feature type="transmembrane region" description="Helical" evidence="7">
    <location>
        <begin position="268"/>
        <end position="285"/>
    </location>
</feature>
<sequence length="749" mass="84181">MLNNKLLFRFARPYPGLIILTLFLGFFGAFFNGIGTTLIVPIVLKIVGQDIEITNLPPLIRGIMTPFDSLPESYRGLVMGGIIIFTIFVKNLSNYTSVLASSRLTRLLTTDMRSEGVDLLLKIDMEYYTKMKIGDLINSLGVEISRAASTLGSTIRLVIISITILVFIGFLLSISWQLTIASSFLLSFVTLINQIAISRSRKLGTRLSEKSKAYSISVLEILNGIRLVKATANEDREYEKIHRLIREREQADFISQVYSQAIAPTSEFTGIVALVLIVFLGKFFFADSIDSISAVLLTYLLVLLRMLPFLSQLNSLRSNFANTSASINITSDFLNRDLKPFMPDGHHPYTDLKKGINFNSLSFTYPGHDKKVLEDINLYLPRGTTLALVGGSGAGKSTLADLLPRFYDPVSGSIEIDGVNLKEFELQSLRRIMGVVSQDTFLFNDSVRNNIAYGKQEATEEDIIHASKRANAYEFISKLPQGFDTMIGDRGIMLSGGQRQRLAIARALVQDPEILILDEATSALDTVSERLVQQAIDDLSRDRTTLVIAHRLSTVQKADKIAVLDRGRVVETGNHEELLEKNGYYSRLYSMQFGEGKEFSNKSSQSLIRLSYEIRTRLNSTIGFLGLLSDGMAENQQERQELIEESYKSVLRIFNTIDVLDDIVNLHTNLKAILAGNRYQKSNIKEQKLKDIADEFRKILNSILNSLHSLDNNLIDSPEEEKQIIIEVHRTTMHLLDKLERFEDTLNIR</sequence>
<dbReference type="Pfam" id="PF00664">
    <property type="entry name" value="ABC_membrane"/>
    <property type="match status" value="1"/>
</dbReference>
<dbReference type="PROSITE" id="PS00211">
    <property type="entry name" value="ABC_TRANSPORTER_1"/>
    <property type="match status" value="1"/>
</dbReference>
<evidence type="ECO:0000256" key="4">
    <source>
        <dbReference type="ARBA" id="ARBA00022840"/>
    </source>
</evidence>
<dbReference type="InterPro" id="IPR027417">
    <property type="entry name" value="P-loop_NTPase"/>
</dbReference>
<dbReference type="GO" id="GO:0005524">
    <property type="term" value="F:ATP binding"/>
    <property type="evidence" value="ECO:0007669"/>
    <property type="project" value="UniProtKB-KW"/>
</dbReference>
<dbReference type="InterPro" id="IPR017871">
    <property type="entry name" value="ABC_transporter-like_CS"/>
</dbReference>
<organism evidence="10 11">
    <name type="scientific">Mastigocoleus testarum BC008</name>
    <dbReference type="NCBI Taxonomy" id="371196"/>
    <lineage>
        <taxon>Bacteria</taxon>
        <taxon>Bacillati</taxon>
        <taxon>Cyanobacteriota</taxon>
        <taxon>Cyanophyceae</taxon>
        <taxon>Nostocales</taxon>
        <taxon>Hapalosiphonaceae</taxon>
        <taxon>Mastigocoleus</taxon>
    </lineage>
</organism>
<dbReference type="GO" id="GO:0005886">
    <property type="term" value="C:plasma membrane"/>
    <property type="evidence" value="ECO:0007669"/>
    <property type="project" value="UniProtKB-SubCell"/>
</dbReference>
<feature type="domain" description="ABC transporter" evidence="8">
    <location>
        <begin position="356"/>
        <end position="591"/>
    </location>
</feature>